<evidence type="ECO:0000313" key="1">
    <source>
        <dbReference type="EMBL" id="CAD8892232.1"/>
    </source>
</evidence>
<dbReference type="AlphaFoldDB" id="A0A7S1BP73"/>
<accession>A0A7S1BP73</accession>
<organism evidence="1">
    <name type="scientific">Corethron hystrix</name>
    <dbReference type="NCBI Taxonomy" id="216773"/>
    <lineage>
        <taxon>Eukaryota</taxon>
        <taxon>Sar</taxon>
        <taxon>Stramenopiles</taxon>
        <taxon>Ochrophyta</taxon>
        <taxon>Bacillariophyta</taxon>
        <taxon>Coscinodiscophyceae</taxon>
        <taxon>Corethrophycidae</taxon>
        <taxon>Corethrales</taxon>
        <taxon>Corethraceae</taxon>
        <taxon>Corethron</taxon>
    </lineage>
</organism>
<reference evidence="1" key="1">
    <citation type="submission" date="2021-01" db="EMBL/GenBank/DDBJ databases">
        <authorList>
            <person name="Corre E."/>
            <person name="Pelletier E."/>
            <person name="Niang G."/>
            <person name="Scheremetjew M."/>
            <person name="Finn R."/>
            <person name="Kale V."/>
            <person name="Holt S."/>
            <person name="Cochrane G."/>
            <person name="Meng A."/>
            <person name="Brown T."/>
            <person name="Cohen L."/>
        </authorList>
    </citation>
    <scope>NUCLEOTIDE SEQUENCE</scope>
    <source>
        <strain evidence="1">308</strain>
    </source>
</reference>
<proteinExistence type="predicted"/>
<sequence>MDEHDILQEGEVSVSNGAVMGEVLLCCCSHFLWPKDVLRATAVVQIEGGSVPSYKDCLVFSARRRKLPSDLFLEGAKYHVVHKLEVVRAFCATDLRDHSVCWDFVSTSLPLCSYFLLRIDRPGTLEILEKRRRQRRSW</sequence>
<dbReference type="EMBL" id="HBFR01026946">
    <property type="protein sequence ID" value="CAD8892232.1"/>
    <property type="molecule type" value="Transcribed_RNA"/>
</dbReference>
<name>A0A7S1BP73_9STRA</name>
<gene>
    <name evidence="1" type="ORF">CHYS00102_LOCUS19438</name>
</gene>
<protein>
    <submittedName>
        <fullName evidence="1">Uncharacterized protein</fullName>
    </submittedName>
</protein>